<name>A0AAQ3N081_VIGMU</name>
<dbReference type="Proteomes" id="UP001374535">
    <property type="component" value="Chromosome 8"/>
</dbReference>
<keyword evidence="2" id="KW-1185">Reference proteome</keyword>
<proteinExistence type="predicted"/>
<dbReference type="EMBL" id="CP144693">
    <property type="protein sequence ID" value="WVZ00175.1"/>
    <property type="molecule type" value="Genomic_DNA"/>
</dbReference>
<organism evidence="1 2">
    <name type="scientific">Vigna mungo</name>
    <name type="common">Black gram</name>
    <name type="synonym">Phaseolus mungo</name>
    <dbReference type="NCBI Taxonomy" id="3915"/>
    <lineage>
        <taxon>Eukaryota</taxon>
        <taxon>Viridiplantae</taxon>
        <taxon>Streptophyta</taxon>
        <taxon>Embryophyta</taxon>
        <taxon>Tracheophyta</taxon>
        <taxon>Spermatophyta</taxon>
        <taxon>Magnoliopsida</taxon>
        <taxon>eudicotyledons</taxon>
        <taxon>Gunneridae</taxon>
        <taxon>Pentapetalae</taxon>
        <taxon>rosids</taxon>
        <taxon>fabids</taxon>
        <taxon>Fabales</taxon>
        <taxon>Fabaceae</taxon>
        <taxon>Papilionoideae</taxon>
        <taxon>50 kb inversion clade</taxon>
        <taxon>NPAAA clade</taxon>
        <taxon>indigoferoid/millettioid clade</taxon>
        <taxon>Phaseoleae</taxon>
        <taxon>Vigna</taxon>
    </lineage>
</organism>
<accession>A0AAQ3N081</accession>
<protein>
    <submittedName>
        <fullName evidence="1">Uncharacterized protein</fullName>
    </submittedName>
</protein>
<sequence>MVRTSKLTMSRSSITGYKKALDPFALLTSKTPSSFIYFLMCPKIFTFASLFRPTSAAKKMQSYCPNLSLTSMMSCVTNFILFSSAASEATIFRATSFAFSSLSKLSKCVDSMC</sequence>
<evidence type="ECO:0000313" key="2">
    <source>
        <dbReference type="Proteomes" id="UP001374535"/>
    </source>
</evidence>
<evidence type="ECO:0000313" key="1">
    <source>
        <dbReference type="EMBL" id="WVZ00175.1"/>
    </source>
</evidence>
<reference evidence="1 2" key="1">
    <citation type="journal article" date="2023" name="Life. Sci Alliance">
        <title>Evolutionary insights into 3D genome organization and epigenetic landscape of Vigna mungo.</title>
        <authorList>
            <person name="Junaid A."/>
            <person name="Singh B."/>
            <person name="Bhatia S."/>
        </authorList>
    </citation>
    <scope>NUCLEOTIDE SEQUENCE [LARGE SCALE GENOMIC DNA]</scope>
    <source>
        <strain evidence="1">Urdbean</strain>
    </source>
</reference>
<dbReference type="AlphaFoldDB" id="A0AAQ3N081"/>
<gene>
    <name evidence="1" type="ORF">V8G54_026244</name>
</gene>